<reference evidence="1 2" key="1">
    <citation type="submission" date="2016-03" db="EMBL/GenBank/DDBJ databases">
        <title>Choanephora cucurbitarum.</title>
        <authorList>
            <person name="Min B."/>
            <person name="Park H."/>
            <person name="Park J.-H."/>
            <person name="Shin H.-D."/>
            <person name="Choi I.-G."/>
        </authorList>
    </citation>
    <scope>NUCLEOTIDE SEQUENCE [LARGE SCALE GENOMIC DNA]</scope>
    <source>
        <strain evidence="1 2">KUS-F28377</strain>
    </source>
</reference>
<organism evidence="1 2">
    <name type="scientific">Choanephora cucurbitarum</name>
    <dbReference type="NCBI Taxonomy" id="101091"/>
    <lineage>
        <taxon>Eukaryota</taxon>
        <taxon>Fungi</taxon>
        <taxon>Fungi incertae sedis</taxon>
        <taxon>Mucoromycota</taxon>
        <taxon>Mucoromycotina</taxon>
        <taxon>Mucoromycetes</taxon>
        <taxon>Mucorales</taxon>
        <taxon>Mucorineae</taxon>
        <taxon>Choanephoraceae</taxon>
        <taxon>Choanephoroideae</taxon>
        <taxon>Choanephora</taxon>
    </lineage>
</organism>
<proteinExistence type="predicted"/>
<gene>
    <name evidence="1" type="ORF">A0J61_04184</name>
</gene>
<protein>
    <submittedName>
        <fullName evidence="1">Uncharacterized protein</fullName>
    </submittedName>
</protein>
<dbReference type="EMBL" id="LUGH01000199">
    <property type="protein sequence ID" value="OBZ87764.1"/>
    <property type="molecule type" value="Genomic_DNA"/>
</dbReference>
<sequence length="84" mass="9626">MEEIIGTLFTNGLLAFYLNTLFTAKMNVRFICENGKVSMRSPIEKNEDEVRAYRKHGDDVKEQLFFLVYEKAMTSGQTATVLVL</sequence>
<accession>A0A1C7NKE9</accession>
<evidence type="ECO:0000313" key="2">
    <source>
        <dbReference type="Proteomes" id="UP000093000"/>
    </source>
</evidence>
<dbReference type="InParanoid" id="A0A1C7NKE9"/>
<dbReference type="AlphaFoldDB" id="A0A1C7NKE9"/>
<dbReference type="Proteomes" id="UP000093000">
    <property type="component" value="Unassembled WGS sequence"/>
</dbReference>
<keyword evidence="2" id="KW-1185">Reference proteome</keyword>
<evidence type="ECO:0000313" key="1">
    <source>
        <dbReference type="EMBL" id="OBZ87764.1"/>
    </source>
</evidence>
<name>A0A1C7NKE9_9FUNG</name>
<comment type="caution">
    <text evidence="1">The sequence shown here is derived from an EMBL/GenBank/DDBJ whole genome shotgun (WGS) entry which is preliminary data.</text>
</comment>
<dbReference type="OrthoDB" id="2241190at2759"/>